<sequence length="256" mass="27598">MTEQRSGGAHTSRTILLSDLSAVLASCDPRSSAADYRSAIIDENVAAKASVSSRQRTHRYLRELYALDPEVPAFRAMLRLWRRDRDGRRQIAMLMALVRDAALCATVPAILPIGEGAIVTSANLSRAVEAEHPGSYSPAIRDKIGRNALSSWAQAGYLHRAGRTVARHRVEPTAGAVAMALVLGSQQGVSGEGLFSTSVAGYLDAPGPLLHDRAHQASRKGWLEYRSRGHVTEIDLSALLAPLDSARLPIMEGDAR</sequence>
<name>A0ABN3KT80_9MICO</name>
<organism evidence="1 2">
    <name type="scientific">Terrabacter carboxydivorans</name>
    <dbReference type="NCBI Taxonomy" id="619730"/>
    <lineage>
        <taxon>Bacteria</taxon>
        <taxon>Bacillati</taxon>
        <taxon>Actinomycetota</taxon>
        <taxon>Actinomycetes</taxon>
        <taxon>Micrococcales</taxon>
        <taxon>Intrasporangiaceae</taxon>
        <taxon>Terrabacter</taxon>
    </lineage>
</organism>
<dbReference type="Proteomes" id="UP001500730">
    <property type="component" value="Unassembled WGS sequence"/>
</dbReference>
<keyword evidence="2" id="KW-1185">Reference proteome</keyword>
<evidence type="ECO:0000313" key="2">
    <source>
        <dbReference type="Proteomes" id="UP001500730"/>
    </source>
</evidence>
<gene>
    <name evidence="1" type="ORF">GCM10009858_05900</name>
</gene>
<comment type="caution">
    <text evidence="1">The sequence shown here is derived from an EMBL/GenBank/DDBJ whole genome shotgun (WGS) entry which is preliminary data.</text>
</comment>
<evidence type="ECO:0000313" key="1">
    <source>
        <dbReference type="EMBL" id="GAA2471353.1"/>
    </source>
</evidence>
<protein>
    <submittedName>
        <fullName evidence="1">Uncharacterized protein</fullName>
    </submittedName>
</protein>
<dbReference type="RefSeq" id="WP_344252788.1">
    <property type="nucleotide sequence ID" value="NZ_BAAARE010000002.1"/>
</dbReference>
<accession>A0ABN3KT80</accession>
<proteinExistence type="predicted"/>
<reference evidence="1 2" key="1">
    <citation type="journal article" date="2019" name="Int. J. Syst. Evol. Microbiol.">
        <title>The Global Catalogue of Microorganisms (GCM) 10K type strain sequencing project: providing services to taxonomists for standard genome sequencing and annotation.</title>
        <authorList>
            <consortium name="The Broad Institute Genomics Platform"/>
            <consortium name="The Broad Institute Genome Sequencing Center for Infectious Disease"/>
            <person name="Wu L."/>
            <person name="Ma J."/>
        </authorList>
    </citation>
    <scope>NUCLEOTIDE SEQUENCE [LARGE SCALE GENOMIC DNA]</scope>
    <source>
        <strain evidence="1 2">JCM 16259</strain>
    </source>
</reference>
<dbReference type="EMBL" id="BAAARE010000002">
    <property type="protein sequence ID" value="GAA2471353.1"/>
    <property type="molecule type" value="Genomic_DNA"/>
</dbReference>